<sequence>MYIQKIARRIWLRHHLAKKGIMRPSGDFPCHRFLLISLLAAQYLLAERTCQECVSILEACS</sequence>
<organism evidence="1 2">
    <name type="scientific">Pseudocitrobacter corydidari</name>
    <dbReference type="NCBI Taxonomy" id="2891570"/>
    <lineage>
        <taxon>Bacteria</taxon>
        <taxon>Pseudomonadati</taxon>
        <taxon>Pseudomonadota</taxon>
        <taxon>Gammaproteobacteria</taxon>
        <taxon>Enterobacterales</taxon>
        <taxon>Enterobacteriaceae</taxon>
        <taxon>Pseudocitrobacter</taxon>
    </lineage>
</organism>
<name>A0ABY3S8A2_9ENTR</name>
<proteinExistence type="predicted"/>
<dbReference type="EMBL" id="CP087880">
    <property type="protein sequence ID" value="UGS42172.1"/>
    <property type="molecule type" value="Genomic_DNA"/>
</dbReference>
<dbReference type="Proteomes" id="UP001199659">
    <property type="component" value="Chromosome"/>
</dbReference>
<dbReference type="RefSeq" id="WP_231825432.1">
    <property type="nucleotide sequence ID" value="NZ_CP087880.1"/>
</dbReference>
<keyword evidence="2" id="KW-1185">Reference proteome</keyword>
<gene>
    <name evidence="1" type="ORF">G163CM_28970</name>
</gene>
<protein>
    <submittedName>
        <fullName evidence="1">Uncharacterized protein</fullName>
    </submittedName>
</protein>
<reference evidence="1 2" key="1">
    <citation type="journal article" date="2022" name="Int. J. Syst. Evol. Microbiol.">
        <title>Pseudocitrobacter corydidari sp. nov., isolated from the Asian emerald cockroach Corydidarum magnifica.</title>
        <authorList>
            <person name="Guzman J."/>
            <person name="Poehlein A."/>
            <person name="Glaeser S.P."/>
            <person name="Schwengers O."/>
            <person name="Blom J."/>
            <person name="Hollensteiner J."/>
            <person name="Kampfer P."/>
            <person name="Vilcinskas A."/>
        </authorList>
    </citation>
    <scope>NUCLEOTIDE SEQUENCE [LARGE SCALE GENOMIC DNA]</scope>
    <source>
        <strain evidence="1">G163CM</strain>
    </source>
</reference>
<evidence type="ECO:0000313" key="2">
    <source>
        <dbReference type="Proteomes" id="UP001199659"/>
    </source>
</evidence>
<accession>A0ABY3S8A2</accession>
<evidence type="ECO:0000313" key="1">
    <source>
        <dbReference type="EMBL" id="UGS42172.1"/>
    </source>
</evidence>